<accession>A0A937X5S6</accession>
<proteinExistence type="predicted"/>
<dbReference type="Proteomes" id="UP000703893">
    <property type="component" value="Unassembled WGS sequence"/>
</dbReference>
<sequence length="80" mass="8759">MSSVEETMACLMMHQAVETESSGQVLRAKIVTMENNSVVLKFLDPAALKKGQVLNLRPAGHPDKAPVPVRIEWTLETAVD</sequence>
<reference evidence="1 2" key="1">
    <citation type="submission" date="2019-03" db="EMBL/GenBank/DDBJ databases">
        <title>Lake Tanganyika Metagenome-Assembled Genomes (MAGs).</title>
        <authorList>
            <person name="Tran P."/>
        </authorList>
    </citation>
    <scope>NUCLEOTIDE SEQUENCE [LARGE SCALE GENOMIC DNA]</scope>
    <source>
        <strain evidence="1">K_DeepCast_65m_m2_236</strain>
    </source>
</reference>
<evidence type="ECO:0000313" key="1">
    <source>
        <dbReference type="EMBL" id="MBM3276323.1"/>
    </source>
</evidence>
<evidence type="ECO:0000313" key="2">
    <source>
        <dbReference type="Proteomes" id="UP000703893"/>
    </source>
</evidence>
<dbReference type="EMBL" id="VGJX01000969">
    <property type="protein sequence ID" value="MBM3276323.1"/>
    <property type="molecule type" value="Genomic_DNA"/>
</dbReference>
<comment type="caution">
    <text evidence="1">The sequence shown here is derived from an EMBL/GenBank/DDBJ whole genome shotgun (WGS) entry which is preliminary data.</text>
</comment>
<protein>
    <submittedName>
        <fullName evidence="1">Uncharacterized protein</fullName>
    </submittedName>
</protein>
<organism evidence="1 2">
    <name type="scientific">Candidatus Tanganyikabacteria bacterium</name>
    <dbReference type="NCBI Taxonomy" id="2961651"/>
    <lineage>
        <taxon>Bacteria</taxon>
        <taxon>Bacillati</taxon>
        <taxon>Candidatus Sericytochromatia</taxon>
        <taxon>Candidatus Tanganyikabacteria</taxon>
    </lineage>
</organism>
<dbReference type="AlphaFoldDB" id="A0A937X5S6"/>
<gene>
    <name evidence="1" type="ORF">FJZ00_14310</name>
</gene>
<name>A0A937X5S6_9BACT</name>